<feature type="transmembrane region" description="Helical" evidence="1">
    <location>
        <begin position="45"/>
        <end position="68"/>
    </location>
</feature>
<reference evidence="3" key="2">
    <citation type="submission" date="2014-12" db="EMBL/GenBank/DDBJ databases">
        <authorList>
            <person name="Hua X."/>
            <person name="Chen Q."/>
            <person name="Li X."/>
            <person name="Feng Y."/>
            <person name="Ruan Z."/>
            <person name="Yu Y."/>
        </authorList>
    </citation>
    <scope>NUCLEOTIDE SEQUENCE</scope>
    <source>
        <strain evidence="3">5.12</strain>
    </source>
</reference>
<reference evidence="3 4" key="3">
    <citation type="submission" date="2020-04" db="EMBL/GenBank/DDBJ databases">
        <title>Complete genome sequence of Alteromonas pelagimontana 5.12T.</title>
        <authorList>
            <person name="Sinha R.K."/>
            <person name="Krishnan K.P."/>
            <person name="Kurian J.P."/>
        </authorList>
    </citation>
    <scope>NUCLEOTIDE SEQUENCE [LARGE SCALE GENOMIC DNA]</scope>
    <source>
        <strain evidence="3 4">5.12</strain>
    </source>
</reference>
<name>A0A6M4MHR8_9ALTE</name>
<dbReference type="InterPro" id="IPR010380">
    <property type="entry name" value="DUF975"/>
</dbReference>
<evidence type="ECO:0000256" key="1">
    <source>
        <dbReference type="SAM" id="Phobius"/>
    </source>
</evidence>
<keyword evidence="1" id="KW-1133">Transmembrane helix</keyword>
<dbReference type="AlphaFoldDB" id="A0A6M4MHR8"/>
<reference evidence="4" key="1">
    <citation type="submission" date="2014-12" db="EMBL/GenBank/DDBJ databases">
        <title>Complete genome sequence of a multi-drug resistant Klebsiella pneumoniae.</title>
        <authorList>
            <person name="Hua X."/>
            <person name="Chen Q."/>
            <person name="Li X."/>
            <person name="Feng Y."/>
            <person name="Ruan Z."/>
            <person name="Yu Y."/>
        </authorList>
    </citation>
    <scope>NUCLEOTIDE SEQUENCE [LARGE SCALE GENOMIC DNA]</scope>
    <source>
        <strain evidence="4">5.12</strain>
    </source>
</reference>
<dbReference type="EMBL" id="CP052766">
    <property type="protein sequence ID" value="QJR79311.1"/>
    <property type="molecule type" value="Genomic_DNA"/>
</dbReference>
<keyword evidence="4" id="KW-1185">Reference proteome</keyword>
<dbReference type="KEGG" id="apel:CA267_000100"/>
<feature type="transmembrane region" description="Helical" evidence="1">
    <location>
        <begin position="119"/>
        <end position="140"/>
    </location>
</feature>
<dbReference type="PANTHER" id="PTHR40076:SF1">
    <property type="entry name" value="MEMBRANE PROTEIN"/>
    <property type="match status" value="1"/>
</dbReference>
<feature type="transmembrane region" description="Helical" evidence="1">
    <location>
        <begin position="187"/>
        <end position="216"/>
    </location>
</feature>
<gene>
    <name evidence="2" type="ORF">CA267_000100</name>
    <name evidence="3" type="ORF">CA267_018885</name>
</gene>
<feature type="transmembrane region" description="Helical" evidence="1">
    <location>
        <begin position="88"/>
        <end position="107"/>
    </location>
</feature>
<dbReference type="EMBL" id="CP052766">
    <property type="protein sequence ID" value="QJR82669.1"/>
    <property type="molecule type" value="Genomic_DNA"/>
</dbReference>
<evidence type="ECO:0000313" key="3">
    <source>
        <dbReference type="EMBL" id="QJR82669.1"/>
    </source>
</evidence>
<keyword evidence="1" id="KW-0812">Transmembrane</keyword>
<sequence length="251" mass="27532">MNNHEQGRPPSSSPQNNLENALAGNYTFNVKDVFVRANRIVKAQIWQLVQACAVLFVVVAVMVSILMHQYSVSDLEQLSQTRRAVIDIVVILVMAPLTTGLMMVGVNAARGRSVAPFDIFRYLSMTVVLALAQLVISILVQLGLALLVLPGLYVFVATSFTLPLIAEKRMGVTSAMLLSCRVINKYLAGFATLFLIFAALLIISLLTFGIALIWVMPLYYVTLGVLYCDLFGEESVLTTSHLPKNESTFDA</sequence>
<feature type="transmembrane region" description="Helical" evidence="1">
    <location>
        <begin position="146"/>
        <end position="166"/>
    </location>
</feature>
<dbReference type="KEGG" id="apel:CA267_018885"/>
<accession>A0A6M4MHR8</accession>
<evidence type="ECO:0000313" key="2">
    <source>
        <dbReference type="EMBL" id="QJR79311.1"/>
    </source>
</evidence>
<organism evidence="3 4">
    <name type="scientific">Alteromonas pelagimontana</name>
    <dbReference type="NCBI Taxonomy" id="1858656"/>
    <lineage>
        <taxon>Bacteria</taxon>
        <taxon>Pseudomonadati</taxon>
        <taxon>Pseudomonadota</taxon>
        <taxon>Gammaproteobacteria</taxon>
        <taxon>Alteromonadales</taxon>
        <taxon>Alteromonadaceae</taxon>
        <taxon>Alteromonas/Salinimonas group</taxon>
        <taxon>Alteromonas</taxon>
    </lineage>
</organism>
<evidence type="ECO:0000313" key="4">
    <source>
        <dbReference type="Proteomes" id="UP000219285"/>
    </source>
</evidence>
<keyword evidence="1" id="KW-0472">Membrane</keyword>
<dbReference type="RefSeq" id="WP_139316242.1">
    <property type="nucleotide sequence ID" value="NZ_CP052766.1"/>
</dbReference>
<dbReference type="OrthoDB" id="5915045at2"/>
<proteinExistence type="predicted"/>
<protein>
    <submittedName>
        <fullName evidence="3">Stress protein</fullName>
    </submittedName>
</protein>
<dbReference type="PANTHER" id="PTHR40076">
    <property type="entry name" value="MEMBRANE PROTEIN-RELATED"/>
    <property type="match status" value="1"/>
</dbReference>
<dbReference type="Proteomes" id="UP000219285">
    <property type="component" value="Chromosome"/>
</dbReference>